<dbReference type="GO" id="GO:0009279">
    <property type="term" value="C:cell outer membrane"/>
    <property type="evidence" value="ECO:0007669"/>
    <property type="project" value="UniProtKB-SubCell"/>
</dbReference>
<evidence type="ECO:0000256" key="1">
    <source>
        <dbReference type="ARBA" id="ARBA00004442"/>
    </source>
</evidence>
<feature type="domain" description="TonB-dependent receptor-like beta-barrel" evidence="4">
    <location>
        <begin position="18"/>
        <end position="99"/>
    </location>
</feature>
<comment type="caution">
    <text evidence="5">The sequence shown here is derived from an EMBL/GenBank/DDBJ whole genome shotgun (WGS) entry which is preliminary data.</text>
</comment>
<keyword evidence="3" id="KW-0998">Cell outer membrane</keyword>
<keyword evidence="2" id="KW-0472">Membrane</keyword>
<name>A0A3S0N544_9FLAO</name>
<evidence type="ECO:0000313" key="5">
    <source>
        <dbReference type="EMBL" id="RTZ49350.1"/>
    </source>
</evidence>
<evidence type="ECO:0000256" key="3">
    <source>
        <dbReference type="ARBA" id="ARBA00023237"/>
    </source>
</evidence>
<evidence type="ECO:0000256" key="2">
    <source>
        <dbReference type="ARBA" id="ARBA00023136"/>
    </source>
</evidence>
<organism evidence="5 6">
    <name type="scientific">Chryseobacterium arthrosphaerae</name>
    <dbReference type="NCBI Taxonomy" id="651561"/>
    <lineage>
        <taxon>Bacteria</taxon>
        <taxon>Pseudomonadati</taxon>
        <taxon>Bacteroidota</taxon>
        <taxon>Flavobacteriia</taxon>
        <taxon>Flavobacteriales</taxon>
        <taxon>Weeksellaceae</taxon>
        <taxon>Chryseobacterium group</taxon>
        <taxon>Chryseobacterium</taxon>
    </lineage>
</organism>
<dbReference type="InterPro" id="IPR036942">
    <property type="entry name" value="Beta-barrel_TonB_sf"/>
</dbReference>
<keyword evidence="5" id="KW-0675">Receptor</keyword>
<dbReference type="EMBL" id="RYFC01000001">
    <property type="protein sequence ID" value="RTZ49350.1"/>
    <property type="molecule type" value="Genomic_DNA"/>
</dbReference>
<sequence length="133" mass="14967">MSISMELTLRVSASIQYGHSDANTSALTGSAARFKPLTSDLKELGIKAQLFSRISLNLAVYEVNQRNIIINANNPSEPDELIQRGADRSRGFEAEFSDTSFLNGIFTEATVILMLKYWMIPTLILWGKEREYF</sequence>
<dbReference type="InterPro" id="IPR000531">
    <property type="entry name" value="Beta-barrel_TonB"/>
</dbReference>
<proteinExistence type="predicted"/>
<comment type="subcellular location">
    <subcellularLocation>
        <location evidence="1">Cell outer membrane</location>
    </subcellularLocation>
</comment>
<evidence type="ECO:0000259" key="4">
    <source>
        <dbReference type="Pfam" id="PF00593"/>
    </source>
</evidence>
<evidence type="ECO:0000313" key="6">
    <source>
        <dbReference type="Proteomes" id="UP000276953"/>
    </source>
</evidence>
<dbReference type="AlphaFoldDB" id="A0A3S0N544"/>
<reference evidence="5 6" key="1">
    <citation type="submission" date="2018-12" db="EMBL/GenBank/DDBJ databases">
        <title>Draft Genome Sequence of Chryseobacterium arthrosphaerae strain ED882-96 Isolated from the Blood of a Patient with Liver Cirrhosis in Taiwan.</title>
        <authorList>
            <person name="Lin J.-N."/>
            <person name="Lai C.-H."/>
            <person name="Yang C.-H."/>
            <person name="Huang Y.-H."/>
        </authorList>
    </citation>
    <scope>NUCLEOTIDE SEQUENCE [LARGE SCALE GENOMIC DNA]</scope>
    <source>
        <strain evidence="5 6">ED882-96</strain>
    </source>
</reference>
<dbReference type="Gene3D" id="2.40.170.20">
    <property type="entry name" value="TonB-dependent receptor, beta-barrel domain"/>
    <property type="match status" value="1"/>
</dbReference>
<protein>
    <submittedName>
        <fullName evidence="5">TonB-dependent receptor</fullName>
    </submittedName>
</protein>
<dbReference type="Pfam" id="PF00593">
    <property type="entry name" value="TonB_dep_Rec_b-barrel"/>
    <property type="match status" value="1"/>
</dbReference>
<dbReference type="Proteomes" id="UP000276953">
    <property type="component" value="Unassembled WGS sequence"/>
</dbReference>
<accession>A0A3S0N544</accession>
<dbReference type="SUPFAM" id="SSF56935">
    <property type="entry name" value="Porins"/>
    <property type="match status" value="1"/>
</dbReference>
<gene>
    <name evidence="5" type="ORF">EJ377_01445</name>
</gene>